<dbReference type="Proteomes" id="UP000253506">
    <property type="component" value="Unassembled WGS sequence"/>
</dbReference>
<feature type="domain" description="GGDEF" evidence="11">
    <location>
        <begin position="427"/>
        <end position="557"/>
    </location>
</feature>
<keyword evidence="7 9" id="KW-0472">Membrane</keyword>
<dbReference type="CDD" id="cd12914">
    <property type="entry name" value="PDC1_DGC_like"/>
    <property type="match status" value="1"/>
</dbReference>
<feature type="transmembrane region" description="Helical" evidence="9">
    <location>
        <begin position="12"/>
        <end position="32"/>
    </location>
</feature>
<dbReference type="SMART" id="SM00267">
    <property type="entry name" value="GGDEF"/>
    <property type="match status" value="1"/>
</dbReference>
<evidence type="ECO:0000256" key="7">
    <source>
        <dbReference type="ARBA" id="ARBA00023136"/>
    </source>
</evidence>
<dbReference type="Pfam" id="PF00990">
    <property type="entry name" value="GGDEF"/>
    <property type="match status" value="1"/>
</dbReference>
<protein>
    <recommendedName>
        <fullName evidence="3">diguanylate cyclase</fullName>
        <ecNumber evidence="3">2.7.7.65</ecNumber>
    </recommendedName>
</protein>
<dbReference type="EC" id="2.7.7.65" evidence="3"/>
<dbReference type="RefSeq" id="WP_114410333.1">
    <property type="nucleotide sequence ID" value="NZ_QPJQ01000001.1"/>
</dbReference>
<evidence type="ECO:0000256" key="2">
    <source>
        <dbReference type="ARBA" id="ARBA00004651"/>
    </source>
</evidence>
<dbReference type="PANTHER" id="PTHR45138:SF9">
    <property type="entry name" value="DIGUANYLATE CYCLASE DGCM-RELATED"/>
    <property type="match status" value="1"/>
</dbReference>
<keyword evidence="4" id="KW-1003">Cell membrane</keyword>
<dbReference type="Pfam" id="PF00672">
    <property type="entry name" value="HAMP"/>
    <property type="match status" value="1"/>
</dbReference>
<dbReference type="FunFam" id="3.30.70.270:FF:000001">
    <property type="entry name" value="Diguanylate cyclase domain protein"/>
    <property type="match status" value="1"/>
</dbReference>
<evidence type="ECO:0000256" key="1">
    <source>
        <dbReference type="ARBA" id="ARBA00001946"/>
    </source>
</evidence>
<dbReference type="SUPFAM" id="SSF103190">
    <property type="entry name" value="Sensory domain-like"/>
    <property type="match status" value="1"/>
</dbReference>
<dbReference type="Gene3D" id="6.10.340.10">
    <property type="match status" value="1"/>
</dbReference>
<comment type="subcellular location">
    <subcellularLocation>
        <location evidence="2">Cell membrane</location>
        <topology evidence="2">Multi-pass membrane protein</topology>
    </subcellularLocation>
</comment>
<sequence>MLRGFDTFRKRITLLSGGLLLSLSLVLIASFYQLTSTRLSHASGESLVGISQSISNMLTANIAERKREVILLSKRTFLYENQDLSDLQDVIDRIKSSYKDYAWIGFANPDGLVLASGNGLLKGADVSQRPWFINARTAPFVGDVHPALLLESLLPKPKDGIPIRLVDFAAPVTGENGEFKGVVGIHADWTWVRDIISSSLTEASKRKKIDVFIIDRDRNVLYPSGSAQGDIAVPKELPKNGQFKSLVWQDEEAYLTSLVSVGFLDSTKLGWQIVVRQPLSIAMATVNEVHKLLILFGGLATLFCMFLAYQFASTLSRPLERLALTAQSIQQGNRNATFQDDSKLSEVASLSCSLEKMMSSLLVREQSLMQMNLTLETKVRTRTAELEASNRSLEVIVRQDPLTQSYNRLALDEALLDEYNLAKQSQRPFAVIMADVDYFKKVNDVYGHTVGDTVLKKMAVLFSRLVGSKGMVARFGGEEFTVLLPNFLVEEAEIIAETLRSALEKEEMSDGLFVSASFGVAIYLADDSHYEQVLNRADAALYDAKEQGRNRVVLSAITS</sequence>
<dbReference type="InterPro" id="IPR000160">
    <property type="entry name" value="GGDEF_dom"/>
</dbReference>
<dbReference type="OrthoDB" id="9812260at2"/>
<dbReference type="InterPro" id="IPR029151">
    <property type="entry name" value="Sensor-like_sf"/>
</dbReference>
<dbReference type="InterPro" id="IPR050469">
    <property type="entry name" value="Diguanylate_Cyclase"/>
</dbReference>
<feature type="domain" description="HAMP" evidence="10">
    <location>
        <begin position="313"/>
        <end position="366"/>
    </location>
</feature>
<evidence type="ECO:0000313" key="12">
    <source>
        <dbReference type="EMBL" id="RCX08769.1"/>
    </source>
</evidence>
<organism evidence="12 13">
    <name type="scientific">Marinomonas foliarum</name>
    <dbReference type="NCBI Taxonomy" id="491950"/>
    <lineage>
        <taxon>Bacteria</taxon>
        <taxon>Pseudomonadati</taxon>
        <taxon>Pseudomonadota</taxon>
        <taxon>Gammaproteobacteria</taxon>
        <taxon>Oceanospirillales</taxon>
        <taxon>Oceanospirillaceae</taxon>
        <taxon>Marinomonas</taxon>
    </lineage>
</organism>
<evidence type="ECO:0000256" key="5">
    <source>
        <dbReference type="ARBA" id="ARBA00022692"/>
    </source>
</evidence>
<dbReference type="EMBL" id="QPJQ01000001">
    <property type="protein sequence ID" value="RCX08769.1"/>
    <property type="molecule type" value="Genomic_DNA"/>
</dbReference>
<dbReference type="InterPro" id="IPR043128">
    <property type="entry name" value="Rev_trsase/Diguanyl_cyclase"/>
</dbReference>
<dbReference type="CDD" id="cd06225">
    <property type="entry name" value="HAMP"/>
    <property type="match status" value="1"/>
</dbReference>
<dbReference type="Gene3D" id="3.30.70.270">
    <property type="match status" value="1"/>
</dbReference>
<gene>
    <name evidence="12" type="ORF">DFP77_10187</name>
</gene>
<dbReference type="CDD" id="cd01949">
    <property type="entry name" value="GGDEF"/>
    <property type="match status" value="1"/>
</dbReference>
<dbReference type="GO" id="GO:0052621">
    <property type="term" value="F:diguanylate cyclase activity"/>
    <property type="evidence" value="ECO:0007669"/>
    <property type="project" value="UniProtKB-EC"/>
</dbReference>
<dbReference type="AlphaFoldDB" id="A0A369AHE5"/>
<dbReference type="SUPFAM" id="SSF55073">
    <property type="entry name" value="Nucleotide cyclase"/>
    <property type="match status" value="1"/>
</dbReference>
<dbReference type="GO" id="GO:0007165">
    <property type="term" value="P:signal transduction"/>
    <property type="evidence" value="ECO:0007669"/>
    <property type="project" value="InterPro"/>
</dbReference>
<comment type="caution">
    <text evidence="12">The sequence shown here is derived from an EMBL/GenBank/DDBJ whole genome shotgun (WGS) entry which is preliminary data.</text>
</comment>
<proteinExistence type="predicted"/>
<dbReference type="InterPro" id="IPR033479">
    <property type="entry name" value="dCache_1"/>
</dbReference>
<accession>A0A369AHE5</accession>
<dbReference type="PANTHER" id="PTHR45138">
    <property type="entry name" value="REGULATORY COMPONENTS OF SENSORY TRANSDUCTION SYSTEM"/>
    <property type="match status" value="1"/>
</dbReference>
<evidence type="ECO:0000313" key="13">
    <source>
        <dbReference type="Proteomes" id="UP000253506"/>
    </source>
</evidence>
<dbReference type="NCBIfam" id="TIGR00254">
    <property type="entry name" value="GGDEF"/>
    <property type="match status" value="1"/>
</dbReference>
<evidence type="ECO:0000256" key="6">
    <source>
        <dbReference type="ARBA" id="ARBA00022989"/>
    </source>
</evidence>
<dbReference type="InterPro" id="IPR003660">
    <property type="entry name" value="HAMP_dom"/>
</dbReference>
<evidence type="ECO:0000256" key="9">
    <source>
        <dbReference type="SAM" id="Phobius"/>
    </source>
</evidence>
<evidence type="ECO:0000259" key="11">
    <source>
        <dbReference type="PROSITE" id="PS50887"/>
    </source>
</evidence>
<dbReference type="GO" id="GO:0005886">
    <property type="term" value="C:plasma membrane"/>
    <property type="evidence" value="ECO:0007669"/>
    <property type="project" value="UniProtKB-SubCell"/>
</dbReference>
<dbReference type="Gene3D" id="3.30.450.20">
    <property type="entry name" value="PAS domain"/>
    <property type="match status" value="1"/>
</dbReference>
<dbReference type="InterPro" id="IPR029787">
    <property type="entry name" value="Nucleotide_cyclase"/>
</dbReference>
<comment type="catalytic activity">
    <reaction evidence="8">
        <text>2 GTP = 3',3'-c-di-GMP + 2 diphosphate</text>
        <dbReference type="Rhea" id="RHEA:24898"/>
        <dbReference type="ChEBI" id="CHEBI:33019"/>
        <dbReference type="ChEBI" id="CHEBI:37565"/>
        <dbReference type="ChEBI" id="CHEBI:58805"/>
        <dbReference type="EC" id="2.7.7.65"/>
    </reaction>
</comment>
<keyword evidence="6 9" id="KW-1133">Transmembrane helix</keyword>
<dbReference type="PROSITE" id="PS50885">
    <property type="entry name" value="HAMP"/>
    <property type="match status" value="1"/>
</dbReference>
<keyword evidence="5 9" id="KW-0812">Transmembrane</keyword>
<evidence type="ECO:0000256" key="4">
    <source>
        <dbReference type="ARBA" id="ARBA00022475"/>
    </source>
</evidence>
<evidence type="ECO:0000256" key="3">
    <source>
        <dbReference type="ARBA" id="ARBA00012528"/>
    </source>
</evidence>
<evidence type="ECO:0000259" key="10">
    <source>
        <dbReference type="PROSITE" id="PS50885"/>
    </source>
</evidence>
<dbReference type="Pfam" id="PF02743">
    <property type="entry name" value="dCache_1"/>
    <property type="match status" value="1"/>
</dbReference>
<reference evidence="12 13" key="1">
    <citation type="submission" date="2018-07" db="EMBL/GenBank/DDBJ databases">
        <title>Genomic Encyclopedia of Type Strains, Phase III (KMG-III): the genomes of soil and plant-associated and newly described type strains.</title>
        <authorList>
            <person name="Whitman W."/>
        </authorList>
    </citation>
    <scope>NUCLEOTIDE SEQUENCE [LARGE SCALE GENOMIC DNA]</scope>
    <source>
        <strain evidence="12 13">CECT 7731</strain>
    </source>
</reference>
<dbReference type="PROSITE" id="PS50887">
    <property type="entry name" value="GGDEF"/>
    <property type="match status" value="1"/>
</dbReference>
<comment type="cofactor">
    <cofactor evidence="1">
        <name>Mg(2+)</name>
        <dbReference type="ChEBI" id="CHEBI:18420"/>
    </cofactor>
</comment>
<name>A0A369AHE5_9GAMM</name>
<evidence type="ECO:0000256" key="8">
    <source>
        <dbReference type="ARBA" id="ARBA00034247"/>
    </source>
</evidence>